<dbReference type="EMBL" id="CAADRA010006229">
    <property type="protein sequence ID" value="VFT94371.1"/>
    <property type="molecule type" value="Genomic_DNA"/>
</dbReference>
<accession>A0A485L836</accession>
<dbReference type="Proteomes" id="UP000332933">
    <property type="component" value="Unassembled WGS sequence"/>
</dbReference>
<sequence>MTSTGLDTAALTCFFNDCSNPVLPNSWKCHFHRHRGRCQVDDCRNQVYARHLCGRHGGKKQCKVEGCTLNARLGSVCCKHGAGSLRKLCSYPNCTKQVHARDRCVRHGGGKQCRKEGCQNHARSGGLCRRHGYQKEEAPETAAVMMPHSPPRKAKTSETRGPHHHWDSPTAFVYAIPKTSLCANSTGHYSHSSSSP</sequence>
<proteinExistence type="predicted"/>
<evidence type="ECO:0000256" key="1">
    <source>
        <dbReference type="SAM" id="MobiDB-lite"/>
    </source>
</evidence>
<feature type="region of interest" description="Disordered" evidence="1">
    <location>
        <begin position="138"/>
        <end position="166"/>
    </location>
</feature>
<dbReference type="PANTHER" id="PTHR31827:SF1">
    <property type="entry name" value="EMB|CAB89363.1"/>
    <property type="match status" value="1"/>
</dbReference>
<dbReference type="PANTHER" id="PTHR31827">
    <property type="entry name" value="EMB|CAB89363.1"/>
    <property type="match status" value="1"/>
</dbReference>
<dbReference type="EMBL" id="VJMH01006208">
    <property type="protein sequence ID" value="KAF0691082.1"/>
    <property type="molecule type" value="Genomic_DNA"/>
</dbReference>
<protein>
    <submittedName>
        <fullName evidence="3">Aste57867_17620 protein</fullName>
    </submittedName>
</protein>
<dbReference type="OrthoDB" id="73726at2759"/>
<gene>
    <name evidence="3" type="primary">Aste57867_17620</name>
    <name evidence="2" type="ORF">As57867_017560</name>
    <name evidence="3" type="ORF">ASTE57867_17620</name>
</gene>
<dbReference type="AlphaFoldDB" id="A0A485L836"/>
<reference evidence="2" key="2">
    <citation type="submission" date="2019-06" db="EMBL/GenBank/DDBJ databases">
        <title>Genomics analysis of Aphanomyces spp. identifies a new class of oomycete effector associated with host adaptation.</title>
        <authorList>
            <person name="Gaulin E."/>
        </authorList>
    </citation>
    <scope>NUCLEOTIDE SEQUENCE</scope>
    <source>
        <strain evidence="2">CBS 578.67</strain>
    </source>
</reference>
<feature type="compositionally biased region" description="Basic and acidic residues" evidence="1">
    <location>
        <begin position="155"/>
        <end position="166"/>
    </location>
</feature>
<organism evidence="3 4">
    <name type="scientific">Aphanomyces stellatus</name>
    <dbReference type="NCBI Taxonomy" id="120398"/>
    <lineage>
        <taxon>Eukaryota</taxon>
        <taxon>Sar</taxon>
        <taxon>Stramenopiles</taxon>
        <taxon>Oomycota</taxon>
        <taxon>Saprolegniomycetes</taxon>
        <taxon>Saprolegniales</taxon>
        <taxon>Verrucalvaceae</taxon>
        <taxon>Aphanomyces</taxon>
    </lineage>
</organism>
<evidence type="ECO:0000313" key="4">
    <source>
        <dbReference type="Proteomes" id="UP000332933"/>
    </source>
</evidence>
<reference evidence="3 4" key="1">
    <citation type="submission" date="2019-03" db="EMBL/GenBank/DDBJ databases">
        <authorList>
            <person name="Gaulin E."/>
            <person name="Dumas B."/>
        </authorList>
    </citation>
    <scope>NUCLEOTIDE SEQUENCE [LARGE SCALE GENOMIC DNA]</scope>
    <source>
        <strain evidence="3">CBS 568.67</strain>
    </source>
</reference>
<keyword evidence="4" id="KW-1185">Reference proteome</keyword>
<evidence type="ECO:0000313" key="3">
    <source>
        <dbReference type="EMBL" id="VFT94371.1"/>
    </source>
</evidence>
<evidence type="ECO:0000313" key="2">
    <source>
        <dbReference type="EMBL" id="KAF0691082.1"/>
    </source>
</evidence>
<name>A0A485L836_9STRA</name>